<sequence>MTIFFIETIENRDNFVSGRDTGTLPPKAGHIPEFQGGWSPYMYIYVYVYEAKDYNRVGIELLSA</sequence>
<dbReference type="KEGG" id="dmo:Dmoj_GI25573"/>
<proteinExistence type="predicted"/>
<dbReference type="InParanoid" id="A0A0Q9XPU2"/>
<gene>
    <name evidence="1" type="primary">Dmoj\GI25573</name>
    <name evidence="1" type="ORF">Dmoj_GI25573</name>
</gene>
<name>A0A0Q9XPU2_DROMO</name>
<dbReference type="AlphaFoldDB" id="A0A0Q9XPU2"/>
<evidence type="ECO:0000313" key="2">
    <source>
        <dbReference type="Proteomes" id="UP000009192"/>
    </source>
</evidence>
<protein>
    <submittedName>
        <fullName evidence="1">Uncharacterized protein</fullName>
    </submittedName>
</protein>
<evidence type="ECO:0000313" key="1">
    <source>
        <dbReference type="EMBL" id="KRG07284.1"/>
    </source>
</evidence>
<dbReference type="EMBL" id="CH933813">
    <property type="protein sequence ID" value="KRG07284.1"/>
    <property type="molecule type" value="Genomic_DNA"/>
</dbReference>
<keyword evidence="2" id="KW-1185">Reference proteome</keyword>
<reference evidence="1 2" key="1">
    <citation type="journal article" date="2007" name="Nature">
        <title>Evolution of genes and genomes on the Drosophila phylogeny.</title>
        <authorList>
            <consortium name="Drosophila 12 Genomes Consortium"/>
            <person name="Clark A.G."/>
            <person name="Eisen M.B."/>
            <person name="Smith D.R."/>
            <person name="Bergman C.M."/>
            <person name="Oliver B."/>
            <person name="Markow T.A."/>
            <person name="Kaufman T.C."/>
            <person name="Kellis M."/>
            <person name="Gelbart W."/>
            <person name="Iyer V.N."/>
            <person name="Pollard D.A."/>
            <person name="Sackton T.B."/>
            <person name="Larracuente A.M."/>
            <person name="Singh N.D."/>
            <person name="Abad J.P."/>
            <person name="Abt D.N."/>
            <person name="Adryan B."/>
            <person name="Aguade M."/>
            <person name="Akashi H."/>
            <person name="Anderson W.W."/>
            <person name="Aquadro C.F."/>
            <person name="Ardell D.H."/>
            <person name="Arguello R."/>
            <person name="Artieri C.G."/>
            <person name="Barbash D.A."/>
            <person name="Barker D."/>
            <person name="Barsanti P."/>
            <person name="Batterham P."/>
            <person name="Batzoglou S."/>
            <person name="Begun D."/>
            <person name="Bhutkar A."/>
            <person name="Blanco E."/>
            <person name="Bosak S.A."/>
            <person name="Bradley R.K."/>
            <person name="Brand A.D."/>
            <person name="Brent M.R."/>
            <person name="Brooks A.N."/>
            <person name="Brown R.H."/>
            <person name="Butlin R.K."/>
            <person name="Caggese C."/>
            <person name="Calvi B.R."/>
            <person name="Bernardo de Carvalho A."/>
            <person name="Caspi A."/>
            <person name="Castrezana S."/>
            <person name="Celniker S.E."/>
            <person name="Chang J.L."/>
            <person name="Chapple C."/>
            <person name="Chatterji S."/>
            <person name="Chinwalla A."/>
            <person name="Civetta A."/>
            <person name="Clifton S.W."/>
            <person name="Comeron J.M."/>
            <person name="Costello J.C."/>
            <person name="Coyne J.A."/>
            <person name="Daub J."/>
            <person name="David R.G."/>
            <person name="Delcher A.L."/>
            <person name="Delehaunty K."/>
            <person name="Do C.B."/>
            <person name="Ebling H."/>
            <person name="Edwards K."/>
            <person name="Eickbush T."/>
            <person name="Evans J.D."/>
            <person name="Filipski A."/>
            <person name="Findeiss S."/>
            <person name="Freyhult E."/>
            <person name="Fulton L."/>
            <person name="Fulton R."/>
            <person name="Garcia A.C."/>
            <person name="Gardiner A."/>
            <person name="Garfield D.A."/>
            <person name="Garvin B.E."/>
            <person name="Gibson G."/>
            <person name="Gilbert D."/>
            <person name="Gnerre S."/>
            <person name="Godfrey J."/>
            <person name="Good R."/>
            <person name="Gotea V."/>
            <person name="Gravely B."/>
            <person name="Greenberg A.J."/>
            <person name="Griffiths-Jones S."/>
            <person name="Gross S."/>
            <person name="Guigo R."/>
            <person name="Gustafson E.A."/>
            <person name="Haerty W."/>
            <person name="Hahn M.W."/>
            <person name="Halligan D.L."/>
            <person name="Halpern A.L."/>
            <person name="Halter G.M."/>
            <person name="Han M.V."/>
            <person name="Heger A."/>
            <person name="Hillier L."/>
            <person name="Hinrichs A.S."/>
            <person name="Holmes I."/>
            <person name="Hoskins R.A."/>
            <person name="Hubisz M.J."/>
            <person name="Hultmark D."/>
            <person name="Huntley M.A."/>
            <person name="Jaffe D.B."/>
            <person name="Jagadeeshan S."/>
            <person name="Jeck W.R."/>
            <person name="Johnson J."/>
            <person name="Jones C.D."/>
            <person name="Jordan W.C."/>
            <person name="Karpen G.H."/>
            <person name="Kataoka E."/>
            <person name="Keightley P.D."/>
            <person name="Kheradpour P."/>
            <person name="Kirkness E.F."/>
            <person name="Koerich L.B."/>
            <person name="Kristiansen K."/>
            <person name="Kudrna D."/>
            <person name="Kulathinal R.J."/>
            <person name="Kumar S."/>
            <person name="Kwok R."/>
            <person name="Lander E."/>
            <person name="Langley C.H."/>
            <person name="Lapoint R."/>
            <person name="Lazzaro B.P."/>
            <person name="Lee S.J."/>
            <person name="Levesque L."/>
            <person name="Li R."/>
            <person name="Lin C.F."/>
            <person name="Lin M.F."/>
            <person name="Lindblad-Toh K."/>
            <person name="Llopart A."/>
            <person name="Long M."/>
            <person name="Low L."/>
            <person name="Lozovsky E."/>
            <person name="Lu J."/>
            <person name="Luo M."/>
            <person name="Machado C.A."/>
            <person name="Makalowski W."/>
            <person name="Marzo M."/>
            <person name="Matsuda M."/>
            <person name="Matzkin L."/>
            <person name="McAllister B."/>
            <person name="McBride C.S."/>
            <person name="McKernan B."/>
            <person name="McKernan K."/>
            <person name="Mendez-Lago M."/>
            <person name="Minx P."/>
            <person name="Mollenhauer M.U."/>
            <person name="Montooth K."/>
            <person name="Mount S.M."/>
            <person name="Mu X."/>
            <person name="Myers E."/>
            <person name="Negre B."/>
            <person name="Newfeld S."/>
            <person name="Nielsen R."/>
            <person name="Noor M.A."/>
            <person name="O'Grady P."/>
            <person name="Pachter L."/>
            <person name="Papaceit M."/>
            <person name="Parisi M.J."/>
            <person name="Parisi M."/>
            <person name="Parts L."/>
            <person name="Pedersen J.S."/>
            <person name="Pesole G."/>
            <person name="Phillippy A.M."/>
            <person name="Ponting C.P."/>
            <person name="Pop M."/>
            <person name="Porcelli D."/>
            <person name="Powell J.R."/>
            <person name="Prohaska S."/>
            <person name="Pruitt K."/>
            <person name="Puig M."/>
            <person name="Quesneville H."/>
            <person name="Ram K.R."/>
            <person name="Rand D."/>
            <person name="Rasmussen M.D."/>
            <person name="Reed L.K."/>
            <person name="Reenan R."/>
            <person name="Reily A."/>
            <person name="Remington K.A."/>
            <person name="Rieger T.T."/>
            <person name="Ritchie M.G."/>
            <person name="Robin C."/>
            <person name="Rogers Y.H."/>
            <person name="Rohde C."/>
            <person name="Rozas J."/>
            <person name="Rubenfield M.J."/>
            <person name="Ruiz A."/>
            <person name="Russo S."/>
            <person name="Salzberg S.L."/>
            <person name="Sanchez-Gracia A."/>
            <person name="Saranga D.J."/>
            <person name="Sato H."/>
            <person name="Schaeffer S.W."/>
            <person name="Schatz M.C."/>
            <person name="Schlenke T."/>
            <person name="Schwartz R."/>
            <person name="Segarra C."/>
            <person name="Singh R.S."/>
            <person name="Sirot L."/>
            <person name="Sirota M."/>
            <person name="Sisneros N.B."/>
            <person name="Smith C.D."/>
            <person name="Smith T.F."/>
            <person name="Spieth J."/>
            <person name="Stage D.E."/>
            <person name="Stark A."/>
            <person name="Stephan W."/>
            <person name="Strausberg R.L."/>
            <person name="Strempel S."/>
            <person name="Sturgill D."/>
            <person name="Sutton G."/>
            <person name="Sutton G.G."/>
            <person name="Tao W."/>
            <person name="Teichmann S."/>
            <person name="Tobari Y.N."/>
            <person name="Tomimura Y."/>
            <person name="Tsolas J.M."/>
            <person name="Valente V.L."/>
            <person name="Venter E."/>
            <person name="Venter J.C."/>
            <person name="Vicario S."/>
            <person name="Vieira F.G."/>
            <person name="Vilella A.J."/>
            <person name="Villasante A."/>
            <person name="Walenz B."/>
            <person name="Wang J."/>
            <person name="Wasserman M."/>
            <person name="Watts T."/>
            <person name="Wilson D."/>
            <person name="Wilson R.K."/>
            <person name="Wing R.A."/>
            <person name="Wolfner M.F."/>
            <person name="Wong A."/>
            <person name="Wong G.K."/>
            <person name="Wu C.I."/>
            <person name="Wu G."/>
            <person name="Yamamoto D."/>
            <person name="Yang H.P."/>
            <person name="Yang S.P."/>
            <person name="Yorke J.A."/>
            <person name="Yoshida K."/>
            <person name="Zdobnov E."/>
            <person name="Zhang P."/>
            <person name="Zhang Y."/>
            <person name="Zimin A.V."/>
            <person name="Baldwin J."/>
            <person name="Abdouelleil A."/>
            <person name="Abdulkadir J."/>
            <person name="Abebe A."/>
            <person name="Abera B."/>
            <person name="Abreu J."/>
            <person name="Acer S.C."/>
            <person name="Aftuck L."/>
            <person name="Alexander A."/>
            <person name="An P."/>
            <person name="Anderson E."/>
            <person name="Anderson S."/>
            <person name="Arachi H."/>
            <person name="Azer M."/>
            <person name="Bachantsang P."/>
            <person name="Barry A."/>
            <person name="Bayul T."/>
            <person name="Berlin A."/>
            <person name="Bessette D."/>
            <person name="Bloom T."/>
            <person name="Blye J."/>
            <person name="Boguslavskiy L."/>
            <person name="Bonnet C."/>
            <person name="Boukhgalter B."/>
            <person name="Bourzgui I."/>
            <person name="Brown A."/>
            <person name="Cahill P."/>
            <person name="Channer S."/>
            <person name="Cheshatsang Y."/>
            <person name="Chuda L."/>
            <person name="Citroen M."/>
            <person name="Collymore A."/>
            <person name="Cooke P."/>
            <person name="Costello M."/>
            <person name="D'Aco K."/>
            <person name="Daza R."/>
            <person name="De Haan G."/>
            <person name="DeGray S."/>
            <person name="DeMaso C."/>
            <person name="Dhargay N."/>
            <person name="Dooley K."/>
            <person name="Dooley E."/>
            <person name="Doricent M."/>
            <person name="Dorje P."/>
            <person name="Dorjee K."/>
            <person name="Dupes A."/>
            <person name="Elong R."/>
            <person name="Falk J."/>
            <person name="Farina A."/>
            <person name="Faro S."/>
            <person name="Ferguson D."/>
            <person name="Fisher S."/>
            <person name="Foley C.D."/>
            <person name="Franke A."/>
            <person name="Friedrich D."/>
            <person name="Gadbois L."/>
            <person name="Gearin G."/>
            <person name="Gearin C.R."/>
            <person name="Giannoukos G."/>
            <person name="Goode T."/>
            <person name="Graham J."/>
            <person name="Grandbois E."/>
            <person name="Grewal S."/>
            <person name="Gyaltsen K."/>
            <person name="Hafez N."/>
            <person name="Hagos B."/>
            <person name="Hall J."/>
            <person name="Henson C."/>
            <person name="Hollinger A."/>
            <person name="Honan T."/>
            <person name="Huard M.D."/>
            <person name="Hughes L."/>
            <person name="Hurhula B."/>
            <person name="Husby M.E."/>
            <person name="Kamat A."/>
            <person name="Kanga B."/>
            <person name="Kashin S."/>
            <person name="Khazanovich D."/>
            <person name="Kisner P."/>
            <person name="Lance K."/>
            <person name="Lara M."/>
            <person name="Lee W."/>
            <person name="Lennon N."/>
            <person name="Letendre F."/>
            <person name="LeVine R."/>
            <person name="Lipovsky A."/>
            <person name="Liu X."/>
            <person name="Liu J."/>
            <person name="Liu S."/>
            <person name="Lokyitsang T."/>
            <person name="Lokyitsang Y."/>
            <person name="Lubonja R."/>
            <person name="Lui A."/>
            <person name="MacDonald P."/>
            <person name="Magnisalis V."/>
            <person name="Maru K."/>
            <person name="Matthews C."/>
            <person name="McCusker W."/>
            <person name="McDonough S."/>
            <person name="Mehta T."/>
            <person name="Meldrim J."/>
            <person name="Meneus L."/>
            <person name="Mihai O."/>
            <person name="Mihalev A."/>
            <person name="Mihova T."/>
            <person name="Mittelman R."/>
            <person name="Mlenga V."/>
            <person name="Montmayeur A."/>
            <person name="Mulrain L."/>
            <person name="Navidi A."/>
            <person name="Naylor J."/>
            <person name="Negash T."/>
            <person name="Nguyen T."/>
            <person name="Nguyen N."/>
            <person name="Nicol R."/>
            <person name="Norbu C."/>
            <person name="Norbu N."/>
            <person name="Novod N."/>
            <person name="O'Neill B."/>
            <person name="Osman S."/>
            <person name="Markiewicz E."/>
            <person name="Oyono O.L."/>
            <person name="Patti C."/>
            <person name="Phunkhang P."/>
            <person name="Pierre F."/>
            <person name="Priest M."/>
            <person name="Raghuraman S."/>
            <person name="Rege F."/>
            <person name="Reyes R."/>
            <person name="Rise C."/>
            <person name="Rogov P."/>
            <person name="Ross K."/>
            <person name="Ryan E."/>
            <person name="Settipalli S."/>
            <person name="Shea T."/>
            <person name="Sherpa N."/>
            <person name="Shi L."/>
            <person name="Shih D."/>
            <person name="Sparrow T."/>
            <person name="Spaulding J."/>
            <person name="Stalker J."/>
            <person name="Stange-Thomann N."/>
            <person name="Stavropoulos S."/>
            <person name="Stone C."/>
            <person name="Strader C."/>
            <person name="Tesfaye S."/>
            <person name="Thomson T."/>
            <person name="Thoulutsang Y."/>
            <person name="Thoulutsang D."/>
            <person name="Topham K."/>
            <person name="Topping I."/>
            <person name="Tsamla T."/>
            <person name="Vassiliev H."/>
            <person name="Vo A."/>
            <person name="Wangchuk T."/>
            <person name="Wangdi T."/>
            <person name="Weiand M."/>
            <person name="Wilkinson J."/>
            <person name="Wilson A."/>
            <person name="Yadav S."/>
            <person name="Young G."/>
            <person name="Yu Q."/>
            <person name="Zembek L."/>
            <person name="Zhong D."/>
            <person name="Zimmer A."/>
            <person name="Zwirko Z."/>
            <person name="Jaffe D.B."/>
            <person name="Alvarez P."/>
            <person name="Brockman W."/>
            <person name="Butler J."/>
            <person name="Chin C."/>
            <person name="Gnerre S."/>
            <person name="Grabherr M."/>
            <person name="Kleber M."/>
            <person name="Mauceli E."/>
            <person name="MacCallum I."/>
        </authorList>
    </citation>
    <scope>NUCLEOTIDE SEQUENCE [LARGE SCALE GENOMIC DNA]</scope>
    <source>
        <strain evidence="2">Tucson 15081-1352.22</strain>
    </source>
</reference>
<dbReference type="Proteomes" id="UP000009192">
    <property type="component" value="Unassembled WGS sequence"/>
</dbReference>
<accession>A0A0Q9XPU2</accession>
<organism evidence="1 2">
    <name type="scientific">Drosophila mojavensis</name>
    <name type="common">Fruit fly</name>
    <dbReference type="NCBI Taxonomy" id="7230"/>
    <lineage>
        <taxon>Eukaryota</taxon>
        <taxon>Metazoa</taxon>
        <taxon>Ecdysozoa</taxon>
        <taxon>Arthropoda</taxon>
        <taxon>Hexapoda</taxon>
        <taxon>Insecta</taxon>
        <taxon>Pterygota</taxon>
        <taxon>Neoptera</taxon>
        <taxon>Endopterygota</taxon>
        <taxon>Diptera</taxon>
        <taxon>Brachycera</taxon>
        <taxon>Muscomorpha</taxon>
        <taxon>Ephydroidea</taxon>
        <taxon>Drosophilidae</taxon>
        <taxon>Drosophila</taxon>
    </lineage>
</organism>